<organism evidence="2">
    <name type="scientific">marine sediment metagenome</name>
    <dbReference type="NCBI Taxonomy" id="412755"/>
    <lineage>
        <taxon>unclassified sequences</taxon>
        <taxon>metagenomes</taxon>
        <taxon>ecological metagenomes</taxon>
    </lineage>
</organism>
<dbReference type="InterPro" id="IPR006133">
    <property type="entry name" value="DNA-dir_DNA_pol_B_exonuc"/>
</dbReference>
<dbReference type="InterPro" id="IPR050240">
    <property type="entry name" value="DNA_pol_type-B"/>
</dbReference>
<evidence type="ECO:0000259" key="1">
    <source>
        <dbReference type="Pfam" id="PF03104"/>
    </source>
</evidence>
<gene>
    <name evidence="2" type="ORF">S01H4_60552</name>
</gene>
<dbReference type="GO" id="GO:0006261">
    <property type="term" value="P:DNA-templated DNA replication"/>
    <property type="evidence" value="ECO:0007669"/>
    <property type="project" value="TreeGrafter"/>
</dbReference>
<dbReference type="SUPFAM" id="SSF53098">
    <property type="entry name" value="Ribonuclease H-like"/>
    <property type="match status" value="1"/>
</dbReference>
<dbReference type="PANTHER" id="PTHR10322">
    <property type="entry name" value="DNA POLYMERASE CATALYTIC SUBUNIT"/>
    <property type="match status" value="1"/>
</dbReference>
<protein>
    <recommendedName>
        <fullName evidence="1">DNA-directed DNA polymerase family B exonuclease domain-containing protein</fullName>
    </recommendedName>
</protein>
<comment type="caution">
    <text evidence="2">The sequence shown here is derived from an EMBL/GenBank/DDBJ whole genome shotgun (WGS) entry which is preliminary data.</text>
</comment>
<dbReference type="InterPro" id="IPR012337">
    <property type="entry name" value="RNaseH-like_sf"/>
</dbReference>
<dbReference type="Pfam" id="PF03104">
    <property type="entry name" value="DNA_pol_B_exo1"/>
    <property type="match status" value="1"/>
</dbReference>
<accession>X1D822</accession>
<evidence type="ECO:0000313" key="2">
    <source>
        <dbReference type="EMBL" id="GAH16911.1"/>
    </source>
</evidence>
<dbReference type="InterPro" id="IPR036397">
    <property type="entry name" value="RNaseH_sf"/>
</dbReference>
<dbReference type="GO" id="GO:0003887">
    <property type="term" value="F:DNA-directed DNA polymerase activity"/>
    <property type="evidence" value="ECO:0007669"/>
    <property type="project" value="TreeGrafter"/>
</dbReference>
<dbReference type="PANTHER" id="PTHR10322:SF23">
    <property type="entry name" value="DNA POLYMERASE DELTA CATALYTIC SUBUNIT"/>
    <property type="match status" value="1"/>
</dbReference>
<feature type="domain" description="DNA-directed DNA polymerase family B exonuclease" evidence="1">
    <location>
        <begin position="1"/>
        <end position="105"/>
    </location>
</feature>
<name>X1D822_9ZZZZ</name>
<feature type="non-terminal residue" evidence="2">
    <location>
        <position position="128"/>
    </location>
</feature>
<reference evidence="2" key="1">
    <citation type="journal article" date="2014" name="Front. Microbiol.">
        <title>High frequency of phylogenetically diverse reductive dehalogenase-homologous genes in deep subseafloor sedimentary metagenomes.</title>
        <authorList>
            <person name="Kawai M."/>
            <person name="Futagami T."/>
            <person name="Toyoda A."/>
            <person name="Takaki Y."/>
            <person name="Nishi S."/>
            <person name="Hori S."/>
            <person name="Arai W."/>
            <person name="Tsubouchi T."/>
            <person name="Morono Y."/>
            <person name="Uchiyama I."/>
            <person name="Ito T."/>
            <person name="Fujiyama A."/>
            <person name="Inagaki F."/>
            <person name="Takami H."/>
        </authorList>
    </citation>
    <scope>NUCLEOTIDE SEQUENCE</scope>
    <source>
        <strain evidence="2">Expedition CK06-06</strain>
    </source>
</reference>
<dbReference type="EMBL" id="BART01035731">
    <property type="protein sequence ID" value="GAH16911.1"/>
    <property type="molecule type" value="Genomic_DNA"/>
</dbReference>
<proteinExistence type="predicted"/>
<sequence length="128" mass="15029">MLEVFLNYWYEQDADIITAWNLSFDVDYLLARLQQLGISDKKLSQEEDSDFNDVTNFFTGSKTNKSIIKRTNGEVEILGLVLFDMLKAYRKMHFGELRAYDLNSIAVDELNEKKEKVYNTGKVWREDL</sequence>
<dbReference type="AlphaFoldDB" id="X1D822"/>
<dbReference type="GO" id="GO:0003676">
    <property type="term" value="F:nucleic acid binding"/>
    <property type="evidence" value="ECO:0007669"/>
    <property type="project" value="InterPro"/>
</dbReference>
<dbReference type="Gene3D" id="3.30.420.10">
    <property type="entry name" value="Ribonuclease H-like superfamily/Ribonuclease H"/>
    <property type="match status" value="1"/>
</dbReference>